<keyword evidence="2" id="KW-0238">DNA-binding</keyword>
<organism evidence="2 3">
    <name type="scientific">Algoriphagus alkaliphilus</name>
    <dbReference type="NCBI Taxonomy" id="279824"/>
    <lineage>
        <taxon>Bacteria</taxon>
        <taxon>Pseudomonadati</taxon>
        <taxon>Bacteroidota</taxon>
        <taxon>Cytophagia</taxon>
        <taxon>Cytophagales</taxon>
        <taxon>Cyclobacteriaceae</taxon>
        <taxon>Algoriphagus</taxon>
    </lineage>
</organism>
<proteinExistence type="predicted"/>
<gene>
    <name evidence="2" type="ORF">SAMN03080617_03859</name>
</gene>
<dbReference type="EMBL" id="FMXE01000038">
    <property type="protein sequence ID" value="SDA94135.1"/>
    <property type="molecule type" value="Genomic_DNA"/>
</dbReference>
<protein>
    <submittedName>
        <fullName evidence="2">DNA-binding transcriptional regulator, MarR family</fullName>
    </submittedName>
</protein>
<dbReference type="OrthoDB" id="9786071at2"/>
<evidence type="ECO:0000259" key="1">
    <source>
        <dbReference type="PROSITE" id="PS50995"/>
    </source>
</evidence>
<accession>A0A1G5ZHQ9</accession>
<dbReference type="Gene3D" id="1.10.10.10">
    <property type="entry name" value="Winged helix-like DNA-binding domain superfamily/Winged helix DNA-binding domain"/>
    <property type="match status" value="1"/>
</dbReference>
<evidence type="ECO:0000313" key="3">
    <source>
        <dbReference type="Proteomes" id="UP000198756"/>
    </source>
</evidence>
<dbReference type="InterPro" id="IPR036388">
    <property type="entry name" value="WH-like_DNA-bd_sf"/>
</dbReference>
<dbReference type="AlphaFoldDB" id="A0A1G5ZHQ9"/>
<dbReference type="Pfam" id="PF12802">
    <property type="entry name" value="MarR_2"/>
    <property type="match status" value="1"/>
</dbReference>
<dbReference type="GO" id="GO:0003700">
    <property type="term" value="F:DNA-binding transcription factor activity"/>
    <property type="evidence" value="ECO:0007669"/>
    <property type="project" value="InterPro"/>
</dbReference>
<reference evidence="3" key="1">
    <citation type="submission" date="2016-10" db="EMBL/GenBank/DDBJ databases">
        <authorList>
            <person name="Varghese N."/>
            <person name="Submissions S."/>
        </authorList>
    </citation>
    <scope>NUCLEOTIDE SEQUENCE [LARGE SCALE GENOMIC DNA]</scope>
    <source>
        <strain evidence="3">DSM 22703</strain>
    </source>
</reference>
<dbReference type="SUPFAM" id="SSF46785">
    <property type="entry name" value="Winged helix' DNA-binding domain"/>
    <property type="match status" value="1"/>
</dbReference>
<dbReference type="SMART" id="SM00347">
    <property type="entry name" value="HTH_MARR"/>
    <property type="match status" value="1"/>
</dbReference>
<dbReference type="RefSeq" id="WP_092733798.1">
    <property type="nucleotide sequence ID" value="NZ_FMXE01000038.1"/>
</dbReference>
<dbReference type="InterPro" id="IPR039422">
    <property type="entry name" value="MarR/SlyA-like"/>
</dbReference>
<dbReference type="GO" id="GO:0006950">
    <property type="term" value="P:response to stress"/>
    <property type="evidence" value="ECO:0007669"/>
    <property type="project" value="TreeGrafter"/>
</dbReference>
<feature type="domain" description="HTH marR-type" evidence="1">
    <location>
        <begin position="15"/>
        <end position="152"/>
    </location>
</feature>
<dbReference type="PANTHER" id="PTHR33164:SF43">
    <property type="entry name" value="HTH-TYPE TRANSCRIPTIONAL REPRESSOR YETL"/>
    <property type="match status" value="1"/>
</dbReference>
<dbReference type="PANTHER" id="PTHR33164">
    <property type="entry name" value="TRANSCRIPTIONAL REGULATOR, MARR FAMILY"/>
    <property type="match status" value="1"/>
</dbReference>
<sequence>MKSPFSLDRQNQKVESKIVVALERIAEAFRVLLWLESKENALSPIQIQILIFLLFHSDEKCKVSYLSQEFNMTKATISDSVKLLLQKGLIQKFNNPIDTRSYIIGLTPAGKQTAEKSANFAFAIEKPLFTLSNEQKEIILSSLLNLIHELHKANIITIQRMCFTCVNYQHDEGQHYCKLLQSQLQNTELRIDCAEHELIPA</sequence>
<evidence type="ECO:0000313" key="2">
    <source>
        <dbReference type="EMBL" id="SDA94135.1"/>
    </source>
</evidence>
<dbReference type="STRING" id="279824.SAMN03080617_03859"/>
<dbReference type="GO" id="GO:0003677">
    <property type="term" value="F:DNA binding"/>
    <property type="evidence" value="ECO:0007669"/>
    <property type="project" value="UniProtKB-KW"/>
</dbReference>
<dbReference type="PROSITE" id="PS50995">
    <property type="entry name" value="HTH_MARR_2"/>
    <property type="match status" value="1"/>
</dbReference>
<dbReference type="InterPro" id="IPR000835">
    <property type="entry name" value="HTH_MarR-typ"/>
</dbReference>
<dbReference type="InterPro" id="IPR036390">
    <property type="entry name" value="WH_DNA-bd_sf"/>
</dbReference>
<name>A0A1G5ZHQ9_9BACT</name>
<dbReference type="Proteomes" id="UP000198756">
    <property type="component" value="Unassembled WGS sequence"/>
</dbReference>
<keyword evidence="3" id="KW-1185">Reference proteome</keyword>